<accession>A0A2S0KHS1</accession>
<dbReference type="AlphaFoldDB" id="A0A2S0KHS1"/>
<keyword evidence="1" id="KW-1133">Transmembrane helix</keyword>
<feature type="transmembrane region" description="Helical" evidence="1">
    <location>
        <begin position="77"/>
        <end position="98"/>
    </location>
</feature>
<feature type="transmembrane region" description="Helical" evidence="1">
    <location>
        <begin position="202"/>
        <end position="222"/>
    </location>
</feature>
<gene>
    <name evidence="3" type="ORF">C6V83_14170</name>
</gene>
<organism evidence="3 4">
    <name type="scientific">Gordonia iterans</name>
    <dbReference type="NCBI Taxonomy" id="1004901"/>
    <lineage>
        <taxon>Bacteria</taxon>
        <taxon>Bacillati</taxon>
        <taxon>Actinomycetota</taxon>
        <taxon>Actinomycetes</taxon>
        <taxon>Mycobacteriales</taxon>
        <taxon>Gordoniaceae</taxon>
        <taxon>Gordonia</taxon>
    </lineage>
</organism>
<feature type="transmembrane region" description="Helical" evidence="1">
    <location>
        <begin position="110"/>
        <end position="136"/>
    </location>
</feature>
<proteinExistence type="predicted"/>
<evidence type="ECO:0000259" key="2">
    <source>
        <dbReference type="Pfam" id="PF07853"/>
    </source>
</evidence>
<feature type="transmembrane region" description="Helical" evidence="1">
    <location>
        <begin position="142"/>
        <end position="167"/>
    </location>
</feature>
<feature type="domain" description="DUF1648" evidence="2">
    <location>
        <begin position="41"/>
        <end position="85"/>
    </location>
</feature>
<evidence type="ECO:0000256" key="1">
    <source>
        <dbReference type="SAM" id="Phobius"/>
    </source>
</evidence>
<dbReference type="RefSeq" id="WP_105942934.1">
    <property type="nucleotide sequence ID" value="NZ_CP027433.1"/>
</dbReference>
<dbReference type="InterPro" id="IPR012867">
    <property type="entry name" value="DUF1648"/>
</dbReference>
<dbReference type="OrthoDB" id="3178004at2"/>
<protein>
    <recommendedName>
        <fullName evidence="2">DUF1648 domain-containing protein</fullName>
    </recommendedName>
</protein>
<keyword evidence="1" id="KW-0472">Membrane</keyword>
<feature type="transmembrane region" description="Helical" evidence="1">
    <location>
        <begin position="228"/>
        <end position="250"/>
    </location>
</feature>
<dbReference type="Proteomes" id="UP000239814">
    <property type="component" value="Chromosome"/>
</dbReference>
<dbReference type="EMBL" id="CP027433">
    <property type="protein sequence ID" value="AVM01224.1"/>
    <property type="molecule type" value="Genomic_DNA"/>
</dbReference>
<feature type="transmembrane region" description="Helical" evidence="1">
    <location>
        <begin position="28"/>
        <end position="57"/>
    </location>
</feature>
<evidence type="ECO:0000313" key="3">
    <source>
        <dbReference type="EMBL" id="AVM01224.1"/>
    </source>
</evidence>
<evidence type="ECO:0000313" key="4">
    <source>
        <dbReference type="Proteomes" id="UP000239814"/>
    </source>
</evidence>
<dbReference type="Pfam" id="PF07853">
    <property type="entry name" value="DUF1648"/>
    <property type="match status" value="1"/>
</dbReference>
<dbReference type="KEGG" id="git:C6V83_14170"/>
<keyword evidence="1" id="KW-0812">Transmembrane</keyword>
<reference evidence="3 4" key="1">
    <citation type="submission" date="2018-03" db="EMBL/GenBank/DDBJ databases">
        <title>Characteristics and genome of n-alkane degrading marine bacteria Gordonia iterans isolated from crude oil contaminated in Tae-an, South Korea.</title>
        <authorList>
            <person name="Lee S.-S."/>
            <person name="Kim H."/>
        </authorList>
    </citation>
    <scope>NUCLEOTIDE SEQUENCE [LARGE SCALE GENOMIC DNA]</scope>
    <source>
        <strain evidence="3 4">Co17</strain>
    </source>
</reference>
<sequence>MSPNEPPSPNEPSPTTLTDDEIARRRPVIAFVTVAVVIPVLLIGIATAVQISLLGALPADVAVHWNLAGEPDRWMPAWSLPLITAILGLAVIALIAGPTVRPVAQGDSGAVYRILGGTALGVSVLLAVVFTGAAWYQTDGGTVPITTIVAVASLAAAAVGTVGGLLLPQPPRAERTAAATPMPLGDDEQAVWLRTTTASPGVLAISAAGFAMALLATVFSWADGQSSGFVIGALVVTVVIGLASVVTVAFRVRVSGEGLEVRPLAGFPRLRVPLDDVVDVRVDADVRPIGDFGGYGIRKIGRRTGVVPRRGEGILVERTGDRVFGVVVDDAATGAALLAALADRAKEGDQ</sequence>
<keyword evidence="4" id="KW-1185">Reference proteome</keyword>
<name>A0A2S0KHS1_9ACTN</name>